<keyword evidence="1" id="KW-0812">Transmembrane</keyword>
<accession>A0A399JER1</accession>
<feature type="transmembrane region" description="Helical" evidence="1">
    <location>
        <begin position="88"/>
        <end position="109"/>
    </location>
</feature>
<dbReference type="RefSeq" id="WP_119423556.1">
    <property type="nucleotide sequence ID" value="NZ_QQXK01000003.1"/>
</dbReference>
<dbReference type="Pfam" id="PF13398">
    <property type="entry name" value="Peptidase_M50B"/>
    <property type="match status" value="1"/>
</dbReference>
<evidence type="ECO:0000313" key="2">
    <source>
        <dbReference type="EMBL" id="RII43490.1"/>
    </source>
</evidence>
<feature type="transmembrane region" description="Helical" evidence="1">
    <location>
        <begin position="206"/>
        <end position="229"/>
    </location>
</feature>
<gene>
    <name evidence="2" type="ORF">DWB68_02500</name>
</gene>
<organism evidence="2 3">
    <name type="scientific">Galactobacter valiniphilus</name>
    <dbReference type="NCBI Taxonomy" id="2676122"/>
    <lineage>
        <taxon>Bacteria</taxon>
        <taxon>Bacillati</taxon>
        <taxon>Actinomycetota</taxon>
        <taxon>Actinomycetes</taxon>
        <taxon>Micrococcales</taxon>
        <taxon>Micrococcaceae</taxon>
        <taxon>Galactobacter</taxon>
    </lineage>
</organism>
<dbReference type="Proteomes" id="UP000265419">
    <property type="component" value="Unassembled WGS sequence"/>
</dbReference>
<keyword evidence="3" id="KW-1185">Reference proteome</keyword>
<feature type="transmembrane region" description="Helical" evidence="1">
    <location>
        <begin position="115"/>
        <end position="134"/>
    </location>
</feature>
<dbReference type="InterPro" id="IPR049500">
    <property type="entry name" value="Peptidase_M50B-like"/>
</dbReference>
<dbReference type="EMBL" id="QQXK01000003">
    <property type="protein sequence ID" value="RII43490.1"/>
    <property type="molecule type" value="Genomic_DNA"/>
</dbReference>
<proteinExistence type="predicted"/>
<comment type="caution">
    <text evidence="2">The sequence shown here is derived from an EMBL/GenBank/DDBJ whole genome shotgun (WGS) entry which is preliminary data.</text>
</comment>
<evidence type="ECO:0000313" key="3">
    <source>
        <dbReference type="Proteomes" id="UP000265419"/>
    </source>
</evidence>
<protein>
    <submittedName>
        <fullName evidence="2">M50 family peptidase</fullName>
    </submittedName>
</protein>
<reference evidence="2 3" key="1">
    <citation type="submission" date="2018-07" db="EMBL/GenBank/DDBJ databases">
        <title>Arthrobacter sp. nov., isolated from raw cow's milk with high bacterial count.</title>
        <authorList>
            <person name="Hahne J."/>
            <person name="Isele D."/>
            <person name="Lipski A."/>
        </authorList>
    </citation>
    <scope>NUCLEOTIDE SEQUENCE [LARGE SCALE GENOMIC DNA]</scope>
    <source>
        <strain evidence="2 3">JZ R-35</strain>
    </source>
</reference>
<feature type="transmembrane region" description="Helical" evidence="1">
    <location>
        <begin position="20"/>
        <end position="41"/>
    </location>
</feature>
<evidence type="ECO:0000256" key="1">
    <source>
        <dbReference type="SAM" id="Phobius"/>
    </source>
</evidence>
<keyword evidence="1" id="KW-0472">Membrane</keyword>
<sequence length="234" mass="24171">MNELPEIPTRLLPGAAPELGAWAPLAVALAIGVVALPPLWLRLRLLVTLSHELGHAVVGLACGRRFRRFVVNRDMSGHAVTSGRPSGLGLVLSTWAGYPAPAVLGAVLVHVALAGWAGTALALSALIMLLALVFARSWGTAGLVILAAAGALAAGWFLPAWGSAALVLGLGVFLLVGAWRHLGVVMRSGGRGDDPAALARATRVPAWLWLASFVLALAACTLWACWPLWTAGAA</sequence>
<dbReference type="AlphaFoldDB" id="A0A399JER1"/>
<feature type="transmembrane region" description="Helical" evidence="1">
    <location>
        <begin position="141"/>
        <end position="158"/>
    </location>
</feature>
<keyword evidence="1" id="KW-1133">Transmembrane helix</keyword>
<feature type="transmembrane region" description="Helical" evidence="1">
    <location>
        <begin position="164"/>
        <end position="185"/>
    </location>
</feature>
<name>A0A399JER1_9MICC</name>